<comment type="function">
    <text evidence="5">Catalyzes the catabolism of the allantoin degradation intermediate (S)-ureidoglycolate, generating urea and glyoxylate. Involved in the utilization of allantoin as nitrogen source.</text>
</comment>
<accession>A0A8J7M999</accession>
<dbReference type="InterPro" id="IPR024060">
    <property type="entry name" value="Ureidoglycolate_lyase_dom_sf"/>
</dbReference>
<dbReference type="GO" id="GO:0000256">
    <property type="term" value="P:allantoin catabolic process"/>
    <property type="evidence" value="ECO:0007669"/>
    <property type="project" value="UniProtKB-UniRule"/>
</dbReference>
<dbReference type="InterPro" id="IPR007247">
    <property type="entry name" value="Ureidogly_lyase"/>
</dbReference>
<dbReference type="NCBIfam" id="NF009932">
    <property type="entry name" value="PRK13395.1"/>
    <property type="match status" value="1"/>
</dbReference>
<keyword evidence="3 5" id="KW-0456">Lyase</keyword>
<evidence type="ECO:0000313" key="7">
    <source>
        <dbReference type="Proteomes" id="UP000655420"/>
    </source>
</evidence>
<dbReference type="GO" id="GO:0006145">
    <property type="term" value="P:purine nucleobase catabolic process"/>
    <property type="evidence" value="ECO:0007669"/>
    <property type="project" value="UniProtKB-UniRule"/>
</dbReference>
<dbReference type="UniPathway" id="UPA00395"/>
<dbReference type="PANTHER" id="PTHR21221:SF1">
    <property type="entry name" value="UREIDOGLYCOLATE LYASE"/>
    <property type="match status" value="1"/>
</dbReference>
<organism evidence="6 7">
    <name type="scientific">Thermohalobaculum xanthum</name>
    <dbReference type="NCBI Taxonomy" id="2753746"/>
    <lineage>
        <taxon>Bacteria</taxon>
        <taxon>Pseudomonadati</taxon>
        <taxon>Pseudomonadota</taxon>
        <taxon>Alphaproteobacteria</taxon>
        <taxon>Rhodobacterales</taxon>
        <taxon>Paracoccaceae</taxon>
        <taxon>Thermohalobaculum</taxon>
    </lineage>
</organism>
<dbReference type="CDD" id="cd20298">
    <property type="entry name" value="cupin_UAH"/>
    <property type="match status" value="1"/>
</dbReference>
<gene>
    <name evidence="5" type="primary">allA</name>
    <name evidence="6" type="ORF">H0I76_17820</name>
</gene>
<dbReference type="Gene3D" id="2.60.120.480">
    <property type="entry name" value="Ureidoglycolate hydrolase"/>
    <property type="match status" value="1"/>
</dbReference>
<dbReference type="InterPro" id="IPR047233">
    <property type="entry name" value="UAH_cupin"/>
</dbReference>
<dbReference type="GO" id="GO:0004848">
    <property type="term" value="F:ureidoglycolate hydrolase activity"/>
    <property type="evidence" value="ECO:0007669"/>
    <property type="project" value="InterPro"/>
</dbReference>
<dbReference type="SUPFAM" id="SSF51182">
    <property type="entry name" value="RmlC-like cupins"/>
    <property type="match status" value="1"/>
</dbReference>
<evidence type="ECO:0000256" key="3">
    <source>
        <dbReference type="ARBA" id="ARBA00023239"/>
    </source>
</evidence>
<dbReference type="GO" id="GO:0050385">
    <property type="term" value="F:ureidoglycolate lyase activity"/>
    <property type="evidence" value="ECO:0007669"/>
    <property type="project" value="UniProtKB-UniRule"/>
</dbReference>
<reference evidence="6" key="1">
    <citation type="submission" date="2020-12" db="EMBL/GenBank/DDBJ databases">
        <title>Bacterial taxonomy.</title>
        <authorList>
            <person name="Pan X."/>
        </authorList>
    </citation>
    <scope>NUCLEOTIDE SEQUENCE</scope>
    <source>
        <strain evidence="6">M0105</strain>
    </source>
</reference>
<dbReference type="RefSeq" id="WP_200613104.1">
    <property type="nucleotide sequence ID" value="NZ_JAEHHL010000013.1"/>
</dbReference>
<dbReference type="InterPro" id="IPR011051">
    <property type="entry name" value="RmlC_Cupin_sf"/>
</dbReference>
<comment type="caution">
    <text evidence="6">The sequence shown here is derived from an EMBL/GenBank/DDBJ whole genome shotgun (WGS) entry which is preliminary data.</text>
</comment>
<sequence length="170" mass="18573">MSARVDERIAILPLTADAFAPFGEVLEIAGPPDFAFNAGMAQRWAARALPEVTGEGGRVAISLARAEPYRLPLQLDLVERHPLGSQAFMPLSAEPFLVVVAADEGGRPGRPRAFLTNGAQGVNYRRNVWHGVLTPLDRPQDFLIVDRTGPGDNLQEHHFARPWLICTDDA</sequence>
<dbReference type="EC" id="4.3.2.3" evidence="5"/>
<evidence type="ECO:0000256" key="2">
    <source>
        <dbReference type="ARBA" id="ARBA00022631"/>
    </source>
</evidence>
<evidence type="ECO:0000313" key="6">
    <source>
        <dbReference type="EMBL" id="MBK0401059.1"/>
    </source>
</evidence>
<dbReference type="PIRSF" id="PIRSF017306">
    <property type="entry name" value="Ureidogly_hydro"/>
    <property type="match status" value="1"/>
</dbReference>
<keyword evidence="7" id="KW-1185">Reference proteome</keyword>
<dbReference type="HAMAP" id="MF_00616">
    <property type="entry name" value="Ureidogly_lyase"/>
    <property type="match status" value="1"/>
</dbReference>
<dbReference type="EMBL" id="JAEHHL010000013">
    <property type="protein sequence ID" value="MBK0401059.1"/>
    <property type="molecule type" value="Genomic_DNA"/>
</dbReference>
<dbReference type="Proteomes" id="UP000655420">
    <property type="component" value="Unassembled WGS sequence"/>
</dbReference>
<keyword evidence="2 5" id="KW-0659">Purine metabolism</keyword>
<comment type="subunit">
    <text evidence="1 5">Homodimer.</text>
</comment>
<comment type="catalytic activity">
    <reaction evidence="4 5">
        <text>(S)-ureidoglycolate = urea + glyoxylate</text>
        <dbReference type="Rhea" id="RHEA:11304"/>
        <dbReference type="ChEBI" id="CHEBI:16199"/>
        <dbReference type="ChEBI" id="CHEBI:36655"/>
        <dbReference type="ChEBI" id="CHEBI:57296"/>
        <dbReference type="EC" id="4.3.2.3"/>
    </reaction>
</comment>
<name>A0A8J7M999_9RHOB</name>
<dbReference type="Pfam" id="PF04115">
    <property type="entry name" value="Ureidogly_lyase"/>
    <property type="match status" value="1"/>
</dbReference>
<dbReference type="PANTHER" id="PTHR21221">
    <property type="entry name" value="UREIDOGLYCOLATE HYDROLASE"/>
    <property type="match status" value="1"/>
</dbReference>
<evidence type="ECO:0000256" key="1">
    <source>
        <dbReference type="ARBA" id="ARBA00011738"/>
    </source>
</evidence>
<evidence type="ECO:0000256" key="4">
    <source>
        <dbReference type="ARBA" id="ARBA00047684"/>
    </source>
</evidence>
<comment type="pathway">
    <text evidence="5">Nitrogen metabolism; (S)-allantoin degradation.</text>
</comment>
<dbReference type="AlphaFoldDB" id="A0A8J7M999"/>
<comment type="similarity">
    <text evidence="5">Belongs to the ureidoglycolate lyase family.</text>
</comment>
<comment type="cofactor">
    <cofactor evidence="5">
        <name>Ni(2+)</name>
        <dbReference type="ChEBI" id="CHEBI:49786"/>
    </cofactor>
</comment>
<protein>
    <recommendedName>
        <fullName evidence="5">Ureidoglycolate lyase</fullName>
        <ecNumber evidence="5">4.3.2.3</ecNumber>
    </recommendedName>
    <alternativeName>
        <fullName evidence="5">Ureidoglycolatase</fullName>
    </alternativeName>
</protein>
<proteinExistence type="inferred from homology"/>
<evidence type="ECO:0000256" key="5">
    <source>
        <dbReference type="HAMAP-Rule" id="MF_00616"/>
    </source>
</evidence>
<dbReference type="InterPro" id="IPR023525">
    <property type="entry name" value="Ureidogly_lyase_bac"/>
</dbReference>